<organism evidence="1 2">
    <name type="scientific">Coprococcus hominis</name>
    <name type="common">ex Liu et al. 2022</name>
    <dbReference type="NCBI Taxonomy" id="2763039"/>
    <lineage>
        <taxon>Bacteria</taxon>
        <taxon>Bacillati</taxon>
        <taxon>Bacillota</taxon>
        <taxon>Clostridia</taxon>
        <taxon>Lachnospirales</taxon>
        <taxon>Lachnospiraceae</taxon>
        <taxon>Coprococcus</taxon>
    </lineage>
</organism>
<evidence type="ECO:0000313" key="2">
    <source>
        <dbReference type="Proteomes" id="UP000615234"/>
    </source>
</evidence>
<dbReference type="AlphaFoldDB" id="A0A8I0AIZ6"/>
<name>A0A8I0AIZ6_9FIRM</name>
<gene>
    <name evidence="1" type="ORF">H8S09_08470</name>
</gene>
<dbReference type="Proteomes" id="UP000615234">
    <property type="component" value="Unassembled WGS sequence"/>
</dbReference>
<dbReference type="EMBL" id="JACOOX010000004">
    <property type="protein sequence ID" value="MBC5662925.1"/>
    <property type="molecule type" value="Genomic_DNA"/>
</dbReference>
<protein>
    <submittedName>
        <fullName evidence="1">Uncharacterized protein</fullName>
    </submittedName>
</protein>
<accession>A0A8I0AIZ6</accession>
<keyword evidence="2" id="KW-1185">Reference proteome</keyword>
<sequence>MLYSNINRTHHASDFYAQPGGTFLLMGYFTYQYPKQILTMINEKCPGVAINTEEYTTYGFRNCLGCILKNSFSFNGPIISELGKEISTADVYAEYWEEREKVTLDDLKKISSDMNTSIIYWESVREKTIRLSQLSKYFGVDEKYFLNISEEDKEYIVSKALYRRQDNEKEVYCFIKQGEMKDDFKYRSFSYPNFEESLDEQMIHAKKKETMEGILEEMGYFGKPDKIVEDVSAINRGCKVYDALTKYLRQMPNEKPGTTILYYNMARNVLFSLLIANGLMSKEELEKEFEHNIGSKLYDDIEWIYEQADIFKNRYDYKLRLVEEENIKFREKMKKLHDKE</sequence>
<reference evidence="1 2" key="1">
    <citation type="submission" date="2020-08" db="EMBL/GenBank/DDBJ databases">
        <title>Genome public.</title>
        <authorList>
            <person name="Liu C."/>
            <person name="Sun Q."/>
        </authorList>
    </citation>
    <scope>NUCLEOTIDE SEQUENCE [LARGE SCALE GENOMIC DNA]</scope>
    <source>
        <strain evidence="1 2">NSJ-10</strain>
    </source>
</reference>
<dbReference type="RefSeq" id="WP_186847679.1">
    <property type="nucleotide sequence ID" value="NZ_JACOOX010000004.1"/>
</dbReference>
<comment type="caution">
    <text evidence="1">The sequence shown here is derived from an EMBL/GenBank/DDBJ whole genome shotgun (WGS) entry which is preliminary data.</text>
</comment>
<evidence type="ECO:0000313" key="1">
    <source>
        <dbReference type="EMBL" id="MBC5662925.1"/>
    </source>
</evidence>
<proteinExistence type="predicted"/>